<dbReference type="Pfam" id="PF00096">
    <property type="entry name" value="zf-C2H2"/>
    <property type="match status" value="2"/>
</dbReference>
<keyword evidence="9" id="KW-0539">Nucleus</keyword>
<reference evidence="13" key="2">
    <citation type="submission" date="2025-09" db="UniProtKB">
        <authorList>
            <consortium name="Ensembl"/>
        </authorList>
    </citation>
    <scope>IDENTIFICATION</scope>
</reference>
<evidence type="ECO:0000256" key="4">
    <source>
        <dbReference type="ARBA" id="ARBA00022771"/>
    </source>
</evidence>
<dbReference type="Gene3D" id="3.30.160.60">
    <property type="entry name" value="Classic Zinc Finger"/>
    <property type="match status" value="5"/>
</dbReference>
<keyword evidence="6" id="KW-0805">Transcription regulation</keyword>
<evidence type="ECO:0000256" key="5">
    <source>
        <dbReference type="ARBA" id="ARBA00022833"/>
    </source>
</evidence>
<dbReference type="InterPro" id="IPR013087">
    <property type="entry name" value="Znf_C2H2_type"/>
</dbReference>
<keyword evidence="8" id="KW-0804">Transcription</keyword>
<reference evidence="13" key="1">
    <citation type="submission" date="2025-08" db="UniProtKB">
        <authorList>
            <consortium name="Ensembl"/>
        </authorList>
    </citation>
    <scope>IDENTIFICATION</scope>
</reference>
<feature type="region of interest" description="Disordered" evidence="11">
    <location>
        <begin position="1"/>
        <end position="35"/>
    </location>
</feature>
<proteinExistence type="predicted"/>
<dbReference type="FunFam" id="3.30.160.60:FF:001498">
    <property type="entry name" value="Zinc finger protein 404"/>
    <property type="match status" value="1"/>
</dbReference>
<evidence type="ECO:0000313" key="14">
    <source>
        <dbReference type="Proteomes" id="UP000264800"/>
    </source>
</evidence>
<dbReference type="GeneTree" id="ENSGT01150000286977"/>
<dbReference type="PROSITE" id="PS00028">
    <property type="entry name" value="ZINC_FINGER_C2H2_1"/>
    <property type="match status" value="1"/>
</dbReference>
<evidence type="ECO:0000256" key="8">
    <source>
        <dbReference type="ARBA" id="ARBA00023163"/>
    </source>
</evidence>
<dbReference type="PANTHER" id="PTHR16515">
    <property type="entry name" value="PR DOMAIN ZINC FINGER PROTEIN"/>
    <property type="match status" value="1"/>
</dbReference>
<evidence type="ECO:0000256" key="1">
    <source>
        <dbReference type="ARBA" id="ARBA00004123"/>
    </source>
</evidence>
<keyword evidence="5" id="KW-0862">Zinc</keyword>
<protein>
    <recommendedName>
        <fullName evidence="12">C2H2-type domain-containing protein</fullName>
    </recommendedName>
</protein>
<evidence type="ECO:0000256" key="7">
    <source>
        <dbReference type="ARBA" id="ARBA00023125"/>
    </source>
</evidence>
<evidence type="ECO:0000256" key="11">
    <source>
        <dbReference type="SAM" id="MobiDB-lite"/>
    </source>
</evidence>
<dbReference type="SUPFAM" id="SSF57667">
    <property type="entry name" value="beta-beta-alpha zinc fingers"/>
    <property type="match status" value="3"/>
</dbReference>
<organism evidence="13 14">
    <name type="scientific">Kryptolebias marmoratus</name>
    <name type="common">Mangrove killifish</name>
    <name type="synonym">Rivulus marmoratus</name>
    <dbReference type="NCBI Taxonomy" id="37003"/>
    <lineage>
        <taxon>Eukaryota</taxon>
        <taxon>Metazoa</taxon>
        <taxon>Chordata</taxon>
        <taxon>Craniata</taxon>
        <taxon>Vertebrata</taxon>
        <taxon>Euteleostomi</taxon>
        <taxon>Actinopterygii</taxon>
        <taxon>Neopterygii</taxon>
        <taxon>Teleostei</taxon>
        <taxon>Neoteleostei</taxon>
        <taxon>Acanthomorphata</taxon>
        <taxon>Ovalentaria</taxon>
        <taxon>Atherinomorphae</taxon>
        <taxon>Cyprinodontiformes</taxon>
        <taxon>Rivulidae</taxon>
        <taxon>Kryptolebias</taxon>
    </lineage>
</organism>
<dbReference type="PROSITE" id="PS50157">
    <property type="entry name" value="ZINC_FINGER_C2H2_2"/>
    <property type="match status" value="4"/>
</dbReference>
<dbReference type="PANTHER" id="PTHR16515:SF49">
    <property type="entry name" value="GASTRULA ZINC FINGER PROTEIN XLCGF49.1-LIKE-RELATED"/>
    <property type="match status" value="1"/>
</dbReference>
<dbReference type="GO" id="GO:0003677">
    <property type="term" value="F:DNA binding"/>
    <property type="evidence" value="ECO:0007669"/>
    <property type="project" value="UniProtKB-KW"/>
</dbReference>
<dbReference type="SMART" id="SM00355">
    <property type="entry name" value="ZnF_C2H2"/>
    <property type="match status" value="4"/>
</dbReference>
<dbReference type="GO" id="GO:0010468">
    <property type="term" value="P:regulation of gene expression"/>
    <property type="evidence" value="ECO:0007669"/>
    <property type="project" value="TreeGrafter"/>
</dbReference>
<name>A0A3Q3B3T4_KRYMA</name>
<evidence type="ECO:0000256" key="2">
    <source>
        <dbReference type="ARBA" id="ARBA00022723"/>
    </source>
</evidence>
<dbReference type="AlphaFoldDB" id="A0A3Q3B3T4"/>
<evidence type="ECO:0000256" key="3">
    <source>
        <dbReference type="ARBA" id="ARBA00022737"/>
    </source>
</evidence>
<dbReference type="InterPro" id="IPR036236">
    <property type="entry name" value="Znf_C2H2_sf"/>
</dbReference>
<dbReference type="GO" id="GO:0045596">
    <property type="term" value="P:negative regulation of cell differentiation"/>
    <property type="evidence" value="ECO:0007669"/>
    <property type="project" value="UniProtKB-ARBA"/>
</dbReference>
<dbReference type="FunFam" id="3.30.160.60:FF:000912">
    <property type="entry name" value="Zinc finger protein 660"/>
    <property type="match status" value="1"/>
</dbReference>
<evidence type="ECO:0000259" key="12">
    <source>
        <dbReference type="PROSITE" id="PS50157"/>
    </source>
</evidence>
<evidence type="ECO:0000256" key="9">
    <source>
        <dbReference type="ARBA" id="ARBA00023242"/>
    </source>
</evidence>
<dbReference type="Proteomes" id="UP000264800">
    <property type="component" value="Unplaced"/>
</dbReference>
<dbReference type="GO" id="GO:0008270">
    <property type="term" value="F:zinc ion binding"/>
    <property type="evidence" value="ECO:0007669"/>
    <property type="project" value="UniProtKB-KW"/>
</dbReference>
<feature type="domain" description="C2H2-type" evidence="12">
    <location>
        <begin position="198"/>
        <end position="225"/>
    </location>
</feature>
<keyword evidence="14" id="KW-1185">Reference proteome</keyword>
<dbReference type="FunFam" id="3.30.160.60:FF:000446">
    <property type="entry name" value="Zinc finger protein"/>
    <property type="match status" value="1"/>
</dbReference>
<dbReference type="Ensembl" id="ENSKMAT00000023910.1">
    <property type="protein sequence ID" value="ENSKMAP00000023611.1"/>
    <property type="gene ID" value="ENSKMAG00000017502.1"/>
</dbReference>
<evidence type="ECO:0000313" key="13">
    <source>
        <dbReference type="Ensembl" id="ENSKMAP00000023611.1"/>
    </source>
</evidence>
<feature type="domain" description="C2H2-type" evidence="12">
    <location>
        <begin position="170"/>
        <end position="197"/>
    </location>
</feature>
<keyword evidence="4 10" id="KW-0863">Zinc-finger</keyword>
<feature type="compositionally biased region" description="Basic and acidic residues" evidence="11">
    <location>
        <begin position="11"/>
        <end position="21"/>
    </location>
</feature>
<accession>A0A3Q3B3T4</accession>
<sequence>MDESHNTSPAVKREPEAELHVTETTNHTAAEGEGDSVWPACSMFENSSAPVQRHTPVFLPDVEPYSASRDTQSFYNSLSSSTAELADDCLTVPIKVEERVHPVSMENTSSVRRDSRPAVLQDEFVQPASLWAGPLTALPQSSTAGQSNGEHGNKYTISLKGKRLTNVKLFICSVCNRGFTYLSQLEHHKTTYHTLKPFRCLDCGKFFTQKTRLKTHQRVHTGERPFSCKICGKMFSRRDNSGHLERHKRIHTGEKPYRCEICARRFNQKSGHLERHLRIHTGEKPYGCHVCGRCFNQKSTRFEAMCSCCPGSG</sequence>
<comment type="subcellular location">
    <subcellularLocation>
        <location evidence="1">Nucleus</location>
    </subcellularLocation>
</comment>
<evidence type="ECO:0000256" key="10">
    <source>
        <dbReference type="PROSITE-ProRule" id="PRU00042"/>
    </source>
</evidence>
<keyword evidence="7" id="KW-0238">DNA-binding</keyword>
<dbReference type="InterPro" id="IPR050331">
    <property type="entry name" value="Zinc_finger"/>
</dbReference>
<dbReference type="GO" id="GO:0005634">
    <property type="term" value="C:nucleus"/>
    <property type="evidence" value="ECO:0007669"/>
    <property type="project" value="UniProtKB-SubCell"/>
</dbReference>
<keyword evidence="2" id="KW-0479">Metal-binding</keyword>
<feature type="domain" description="C2H2-type" evidence="12">
    <location>
        <begin position="257"/>
        <end position="285"/>
    </location>
</feature>
<feature type="domain" description="C2H2-type" evidence="12">
    <location>
        <begin position="226"/>
        <end position="256"/>
    </location>
</feature>
<dbReference type="OMA" id="MNVWRAN"/>
<keyword evidence="3" id="KW-0677">Repeat</keyword>
<evidence type="ECO:0000256" key="6">
    <source>
        <dbReference type="ARBA" id="ARBA00023015"/>
    </source>
</evidence>
<dbReference type="FunFam" id="3.30.160.60:FF:002716">
    <property type="entry name" value="Zinc finger protein 212"/>
    <property type="match status" value="1"/>
</dbReference>